<dbReference type="EMBL" id="JANIEX010000367">
    <property type="protein sequence ID" value="KAJ3568106.1"/>
    <property type="molecule type" value="Genomic_DNA"/>
</dbReference>
<protein>
    <submittedName>
        <fullName evidence="1">Uncharacterized protein</fullName>
    </submittedName>
</protein>
<keyword evidence="2" id="KW-1185">Reference proteome</keyword>
<reference evidence="1" key="1">
    <citation type="submission" date="2022-07" db="EMBL/GenBank/DDBJ databases">
        <title>Genome Sequence of Leucocoprinus birnbaumii.</title>
        <authorList>
            <person name="Buettner E."/>
        </authorList>
    </citation>
    <scope>NUCLEOTIDE SEQUENCE</scope>
    <source>
        <strain evidence="1">VT141</strain>
    </source>
</reference>
<name>A0AAD5YW86_9AGAR</name>
<accession>A0AAD5YW86</accession>
<comment type="caution">
    <text evidence="1">The sequence shown here is derived from an EMBL/GenBank/DDBJ whole genome shotgun (WGS) entry which is preliminary data.</text>
</comment>
<gene>
    <name evidence="1" type="ORF">NP233_g5938</name>
</gene>
<evidence type="ECO:0000313" key="2">
    <source>
        <dbReference type="Proteomes" id="UP001213000"/>
    </source>
</evidence>
<proteinExistence type="predicted"/>
<sequence>MSFVTGITINCNKERCNGGGIFRPIQVDAQHPIYQHGIVAPISKLVELPLLVYRHPSKDAGDKSLGNEIAEALMMGKDGKAIADFTNQPGSITIVRKDGKPLTRPAIEAIWMFNNYFLEQLEEDQRFAEKLLNRNDFDHFCEDYKEDRILQGHATFARLELPL</sequence>
<dbReference type="Proteomes" id="UP001213000">
    <property type="component" value="Unassembled WGS sequence"/>
</dbReference>
<dbReference type="AlphaFoldDB" id="A0AAD5YW86"/>
<evidence type="ECO:0000313" key="1">
    <source>
        <dbReference type="EMBL" id="KAJ3568106.1"/>
    </source>
</evidence>
<organism evidence="1 2">
    <name type="scientific">Leucocoprinus birnbaumii</name>
    <dbReference type="NCBI Taxonomy" id="56174"/>
    <lineage>
        <taxon>Eukaryota</taxon>
        <taxon>Fungi</taxon>
        <taxon>Dikarya</taxon>
        <taxon>Basidiomycota</taxon>
        <taxon>Agaricomycotina</taxon>
        <taxon>Agaricomycetes</taxon>
        <taxon>Agaricomycetidae</taxon>
        <taxon>Agaricales</taxon>
        <taxon>Agaricineae</taxon>
        <taxon>Agaricaceae</taxon>
        <taxon>Leucocoprinus</taxon>
    </lineage>
</organism>